<sequence length="250" mass="28581">MPECGHEPRSDEPDSGQADVAHAEHDGRCFDFVREPWFLEGYMALSCGCDRLFFTTQDREVNATLLFKLNGVPTQRMTQFLFQNRDLERRILKRSRPEGGTYVKLDVARRLCDHFGLSWNPIDRIFAHRASRHDSSYATTGKECPCNRSYVEGVGSREGYMALSYRGRLVFFTIQDRKVNATQLFKLEGRPLNVMHRYLTRRKIKKHVVNGGVESGTCVVLDAARELCTKLGLTCVPVDKVKAYQPRQVG</sequence>
<keyword evidence="3" id="KW-1185">Reference proteome</keyword>
<dbReference type="OrthoDB" id="4062651at2759"/>
<dbReference type="RefSeq" id="XP_044715555.1">
    <property type="nucleotide sequence ID" value="XM_044869206.1"/>
</dbReference>
<feature type="region of interest" description="Disordered" evidence="1">
    <location>
        <begin position="1"/>
        <end position="20"/>
    </location>
</feature>
<organism evidence="2 3">
    <name type="scientific">Hirsutella rhossiliensis</name>
    <dbReference type="NCBI Taxonomy" id="111463"/>
    <lineage>
        <taxon>Eukaryota</taxon>
        <taxon>Fungi</taxon>
        <taxon>Dikarya</taxon>
        <taxon>Ascomycota</taxon>
        <taxon>Pezizomycotina</taxon>
        <taxon>Sordariomycetes</taxon>
        <taxon>Hypocreomycetidae</taxon>
        <taxon>Hypocreales</taxon>
        <taxon>Ophiocordycipitaceae</taxon>
        <taxon>Hirsutella</taxon>
    </lineage>
</organism>
<dbReference type="GO" id="GO:0003677">
    <property type="term" value="F:DNA binding"/>
    <property type="evidence" value="ECO:0007669"/>
    <property type="project" value="InterPro"/>
</dbReference>
<evidence type="ECO:0000313" key="2">
    <source>
        <dbReference type="EMBL" id="KAH0958041.1"/>
    </source>
</evidence>
<comment type="caution">
    <text evidence="2">The sequence shown here is derived from an EMBL/GenBank/DDBJ whole genome shotgun (WGS) entry which is preliminary data.</text>
</comment>
<protein>
    <submittedName>
        <fullName evidence="2">Uncharacterized protein</fullName>
    </submittedName>
</protein>
<dbReference type="InterPro" id="IPR036887">
    <property type="entry name" value="HTH_APSES_sf"/>
</dbReference>
<dbReference type="AlphaFoldDB" id="A0A9P8SEH5"/>
<accession>A0A9P8SEH5</accession>
<proteinExistence type="predicted"/>
<evidence type="ECO:0000256" key="1">
    <source>
        <dbReference type="SAM" id="MobiDB-lite"/>
    </source>
</evidence>
<name>A0A9P8SEH5_9HYPO</name>
<dbReference type="Proteomes" id="UP000824596">
    <property type="component" value="Unassembled WGS sequence"/>
</dbReference>
<gene>
    <name evidence="2" type="ORF">HRG_10736</name>
</gene>
<reference evidence="2" key="1">
    <citation type="submission" date="2021-09" db="EMBL/GenBank/DDBJ databases">
        <title>A high-quality genome of the endoparasitic fungus Hirsutella rhossiliensis with a comparison of Hirsutella genomes reveals transposable elements contributing to genome size variation.</title>
        <authorList>
            <person name="Lin R."/>
            <person name="Jiao Y."/>
            <person name="Sun X."/>
            <person name="Ling J."/>
            <person name="Xie B."/>
            <person name="Cheng X."/>
        </authorList>
    </citation>
    <scope>NUCLEOTIDE SEQUENCE</scope>
    <source>
        <strain evidence="2">HR02</strain>
    </source>
</reference>
<dbReference type="GeneID" id="68359864"/>
<feature type="compositionally biased region" description="Basic and acidic residues" evidence="1">
    <location>
        <begin position="1"/>
        <end position="12"/>
    </location>
</feature>
<evidence type="ECO:0000313" key="3">
    <source>
        <dbReference type="Proteomes" id="UP000824596"/>
    </source>
</evidence>
<dbReference type="EMBL" id="JAIZPD010000017">
    <property type="protein sequence ID" value="KAH0958041.1"/>
    <property type="molecule type" value="Genomic_DNA"/>
</dbReference>
<dbReference type="SUPFAM" id="SSF54616">
    <property type="entry name" value="DNA-binding domain of Mlu1-box binding protein MBP1"/>
    <property type="match status" value="1"/>
</dbReference>